<dbReference type="InterPro" id="IPR001810">
    <property type="entry name" value="F-box_dom"/>
</dbReference>
<dbReference type="SUPFAM" id="SSF52047">
    <property type="entry name" value="RNI-like"/>
    <property type="match status" value="1"/>
</dbReference>
<dbReference type="AlphaFoldDB" id="A0A8S3ZRJ9"/>
<dbReference type="SMART" id="SM00256">
    <property type="entry name" value="FBOX"/>
    <property type="match status" value="1"/>
</dbReference>
<accession>A0A8S3ZRJ9</accession>
<dbReference type="Pfam" id="PF12937">
    <property type="entry name" value="F-box-like"/>
    <property type="match status" value="1"/>
</dbReference>
<dbReference type="SMART" id="SM00367">
    <property type="entry name" value="LRR_CC"/>
    <property type="match status" value="6"/>
</dbReference>
<proteinExistence type="predicted"/>
<feature type="domain" description="F-box" evidence="2">
    <location>
        <begin position="1"/>
        <end position="45"/>
    </location>
</feature>
<evidence type="ECO:0000259" key="2">
    <source>
        <dbReference type="PROSITE" id="PS50181"/>
    </source>
</evidence>
<dbReference type="Gene3D" id="1.20.1280.50">
    <property type="match status" value="1"/>
</dbReference>
<dbReference type="EMBL" id="CAJHNH020004046">
    <property type="protein sequence ID" value="CAG5130470.1"/>
    <property type="molecule type" value="Genomic_DNA"/>
</dbReference>
<evidence type="ECO:0000256" key="1">
    <source>
        <dbReference type="ARBA" id="ARBA00022786"/>
    </source>
</evidence>
<reference evidence="3" key="1">
    <citation type="submission" date="2021-04" db="EMBL/GenBank/DDBJ databases">
        <authorList>
            <consortium name="Molecular Ecology Group"/>
        </authorList>
    </citation>
    <scope>NUCLEOTIDE SEQUENCE</scope>
</reference>
<dbReference type="OrthoDB" id="423607at2759"/>
<dbReference type="PANTHER" id="PTHR16134">
    <property type="entry name" value="F-BOX/TPR REPEAT PROTEIN POF3"/>
    <property type="match status" value="1"/>
</dbReference>
<evidence type="ECO:0000313" key="3">
    <source>
        <dbReference type="EMBL" id="CAG5130470.1"/>
    </source>
</evidence>
<dbReference type="Proteomes" id="UP000678393">
    <property type="component" value="Unassembled WGS sequence"/>
</dbReference>
<dbReference type="Gene3D" id="3.80.10.10">
    <property type="entry name" value="Ribonuclease Inhibitor"/>
    <property type="match status" value="2"/>
</dbReference>
<sequence>MDKMPDEILLNIFSKLPLPDLISGARLTCWRWYHLSKDLSLWTSLDLSAFRCSYNETDARTICSGVRNLLHSIQDSLESLTFSTMTVDGGVYELFGSSWKHKNKAKFCNLKCLDYSYSTVSPRNLRVALTTHPDIERLSLSYTKISFSQVMEEAIHLPNLKMLVYHDCQSWDSYMVHHPDEGRFINKLNAMKVPKHCPLLEVVELHTIRADLDDEVIKQFALFCTNLKKLSFTWSASLTEDAFLAFKNPTQHITELGLLDRQETGPYLHYVLPNFPHLRRLTINGQNVYLEDCVAIGEYCPKLQELIFEINGLKRSGGMFEYYLCKGNSLCGLELEKIVQKCKDLQKLHAPFSNIDDDSVIYLSEQCLYLEDVNFTQCHRLTHESLFALSKNAMRLCKINFQDTNIDHKYILSLVSKCRRLEEVVFDHKPVQDVSEATASVSSSVYSDDSQSQVENIHESDTRLSYNEDIPFIDMTSSSEDFELQHVLLKNLSKADSENSSQEESFLENTCIPGSAPAYLEDFEHFQIPWSHCHLKRLSFKNSITKEQYLLDIFTRCPDLTYISLDGSASLTNSLITTIAKSCPNLQTLNISCSATQDSKPAFGDEGLLALVKYCRNLEFISFLYNRNITPVGLTALFHSLDGPLRSLETISLCVGHGYACSISVVALHGLKHLTEQSKRQLKDVASTARSNTYMLLHLDFNKRKSVR</sequence>
<dbReference type="PROSITE" id="PS50181">
    <property type="entry name" value="FBOX"/>
    <property type="match status" value="1"/>
</dbReference>
<gene>
    <name evidence="3" type="ORF">CUNI_LOCUS16028</name>
</gene>
<dbReference type="InterPro" id="IPR032675">
    <property type="entry name" value="LRR_dom_sf"/>
</dbReference>
<name>A0A8S3ZRJ9_9EUPU</name>
<dbReference type="InterPro" id="IPR006553">
    <property type="entry name" value="Leu-rich_rpt_Cys-con_subtyp"/>
</dbReference>
<keyword evidence="1" id="KW-0833">Ubl conjugation pathway</keyword>
<organism evidence="3 4">
    <name type="scientific">Candidula unifasciata</name>
    <dbReference type="NCBI Taxonomy" id="100452"/>
    <lineage>
        <taxon>Eukaryota</taxon>
        <taxon>Metazoa</taxon>
        <taxon>Spiralia</taxon>
        <taxon>Lophotrochozoa</taxon>
        <taxon>Mollusca</taxon>
        <taxon>Gastropoda</taxon>
        <taxon>Heterobranchia</taxon>
        <taxon>Euthyneura</taxon>
        <taxon>Panpulmonata</taxon>
        <taxon>Eupulmonata</taxon>
        <taxon>Stylommatophora</taxon>
        <taxon>Helicina</taxon>
        <taxon>Helicoidea</taxon>
        <taxon>Geomitridae</taxon>
        <taxon>Candidula</taxon>
    </lineage>
</organism>
<keyword evidence="4" id="KW-1185">Reference proteome</keyword>
<evidence type="ECO:0000313" key="4">
    <source>
        <dbReference type="Proteomes" id="UP000678393"/>
    </source>
</evidence>
<dbReference type="SUPFAM" id="SSF81383">
    <property type="entry name" value="F-box domain"/>
    <property type="match status" value="1"/>
</dbReference>
<dbReference type="InterPro" id="IPR036047">
    <property type="entry name" value="F-box-like_dom_sf"/>
</dbReference>
<protein>
    <recommendedName>
        <fullName evidence="2">F-box domain-containing protein</fullName>
    </recommendedName>
</protein>
<comment type="caution">
    <text evidence="3">The sequence shown here is derived from an EMBL/GenBank/DDBJ whole genome shotgun (WGS) entry which is preliminary data.</text>
</comment>
<dbReference type="PANTHER" id="PTHR16134:SF119">
    <property type="entry name" value="AT02038P-RELATED"/>
    <property type="match status" value="1"/>
</dbReference>